<dbReference type="RefSeq" id="WP_346162425.1">
    <property type="nucleotide sequence ID" value="NZ_BAAAOQ010000005.1"/>
</dbReference>
<dbReference type="SUPFAM" id="SSF46894">
    <property type="entry name" value="C-terminal effector domain of the bipartite response regulators"/>
    <property type="match status" value="1"/>
</dbReference>
<protein>
    <submittedName>
        <fullName evidence="4">LuxR family transcriptional regulator</fullName>
    </submittedName>
</protein>
<evidence type="ECO:0000259" key="3">
    <source>
        <dbReference type="PROSITE" id="PS50043"/>
    </source>
</evidence>
<dbReference type="Pfam" id="PF00196">
    <property type="entry name" value="GerE"/>
    <property type="match status" value="1"/>
</dbReference>
<dbReference type="Gene3D" id="1.10.10.10">
    <property type="entry name" value="Winged helix-like DNA-binding domain superfamily/Winged helix DNA-binding domain"/>
    <property type="match status" value="1"/>
</dbReference>
<dbReference type="InterPro" id="IPR016032">
    <property type="entry name" value="Sig_transdc_resp-reg_C-effctor"/>
</dbReference>
<dbReference type="Pfam" id="PF13191">
    <property type="entry name" value="AAA_16"/>
    <property type="match status" value="1"/>
</dbReference>
<evidence type="ECO:0000256" key="1">
    <source>
        <dbReference type="ARBA" id="ARBA00022741"/>
    </source>
</evidence>
<evidence type="ECO:0000313" key="4">
    <source>
        <dbReference type="EMBL" id="GAA2193883.1"/>
    </source>
</evidence>
<comment type="caution">
    <text evidence="4">The sequence shown here is derived from an EMBL/GenBank/DDBJ whole genome shotgun (WGS) entry which is preliminary data.</text>
</comment>
<keyword evidence="5" id="KW-1185">Reference proteome</keyword>
<dbReference type="PRINTS" id="PR00038">
    <property type="entry name" value="HTHLUXR"/>
</dbReference>
<dbReference type="PROSITE" id="PS50043">
    <property type="entry name" value="HTH_LUXR_2"/>
    <property type="match status" value="1"/>
</dbReference>
<dbReference type="SUPFAM" id="SSF52540">
    <property type="entry name" value="P-loop containing nucleoside triphosphate hydrolases"/>
    <property type="match status" value="1"/>
</dbReference>
<name>A0ABN3BDH8_9ACTN</name>
<dbReference type="InterPro" id="IPR027417">
    <property type="entry name" value="P-loop_NTPase"/>
</dbReference>
<proteinExistence type="predicted"/>
<feature type="domain" description="HTH luxR-type" evidence="3">
    <location>
        <begin position="846"/>
        <end position="911"/>
    </location>
</feature>
<dbReference type="InterPro" id="IPR041664">
    <property type="entry name" value="AAA_16"/>
</dbReference>
<dbReference type="CDD" id="cd06170">
    <property type="entry name" value="LuxR_C_like"/>
    <property type="match status" value="1"/>
</dbReference>
<dbReference type="Proteomes" id="UP001501391">
    <property type="component" value="Unassembled WGS sequence"/>
</dbReference>
<dbReference type="PANTHER" id="PTHR16305">
    <property type="entry name" value="TESTICULAR SOLUBLE ADENYLYL CYCLASE"/>
    <property type="match status" value="1"/>
</dbReference>
<accession>A0ABN3BDH8</accession>
<reference evidence="4 5" key="1">
    <citation type="journal article" date="2019" name="Int. J. Syst. Evol. Microbiol.">
        <title>The Global Catalogue of Microorganisms (GCM) 10K type strain sequencing project: providing services to taxonomists for standard genome sequencing and annotation.</title>
        <authorList>
            <consortium name="The Broad Institute Genomics Platform"/>
            <consortium name="The Broad Institute Genome Sequencing Center for Infectious Disease"/>
            <person name="Wu L."/>
            <person name="Ma J."/>
        </authorList>
    </citation>
    <scope>NUCLEOTIDE SEQUENCE [LARGE SCALE GENOMIC DNA]</scope>
    <source>
        <strain evidence="4 5">JCM 14924</strain>
    </source>
</reference>
<sequence>MRAADDTDLIGRQAETGLLRAALDDVVAGSGEGAAFLLRGEAGLGKTALLDLLHAEAGRRGCTVLRALGTETEEGVAFGLLHQVVGPLLRRPPAGLPRHHAEALESALGLGDAPPRGGLLIGAAALTLLAETGRAAPVVVLLDDVHWTDASSAAVFAFLHRRLAGLPTLIVSACRPGRTRTDGWAATVVDVSALGPRDAGDLVRRHRPRLPSAAVRRVVREAAGNPLVLLELPVHRTGDPLDGTAPWPAAAEPGHRLDRLFAARLDALSPAAGRVLLLTALGGETAAWNAAAWLADEGADAAAEAVEQIEASGLAHRDLAGRLAFRHPLVRSAIIARATVEERRSAHRELSASLAHDDPRRLRHEAAAAVSADEDLAARLETAGREMARRGGDAEGAVLLDRAAALGTDPRGRARRRAWAAVMAARGGRLRYTARLVEELAREPVPAEVLPLFAYAVVYVDQSHRVDFESSFTLLPRALGELAATGTEAFPGLAEQMYFKLVLATVYTDDPRGWSALDRHGPQVSPLARLCRRAWSDPARTAHGVADELRAQVDAMGPEQEAGAAWLVLWTAAAVDAADARLWRRFSAQHGYATQGTIAKAKGYQDYLAGRWDQAESRLREAEAADELGYHCNALVFRHHYAHFLAGRGDEDGFREVERHLRPRARRARMTFVEDHLDHLTGLVALAHGRYEEAYRVLAGLTPPGVLPRGLPWFHLPFFDLVEAAVHTGRTAQAEAHVAAARATRMADISPHHAFLLAAATALAARGDDAEARFATAFAVDGAEQWVFPMARLRLAHGRWLRRHHRATARHALRTAAHAFRSLGATPWAVQAERELRAAGIATGAAAGAADLLTAQQARVARLAADGLTDKQIGAELRLSSRTVADHLAKVYRTLGITSRAALSGALDRPFTG</sequence>
<evidence type="ECO:0000256" key="2">
    <source>
        <dbReference type="ARBA" id="ARBA00022840"/>
    </source>
</evidence>
<evidence type="ECO:0000313" key="5">
    <source>
        <dbReference type="Proteomes" id="UP001501391"/>
    </source>
</evidence>
<dbReference type="SMART" id="SM00421">
    <property type="entry name" value="HTH_LUXR"/>
    <property type="match status" value="1"/>
</dbReference>
<gene>
    <name evidence="4" type="ORF">GCM10009787_17570</name>
</gene>
<dbReference type="EMBL" id="BAAAOQ010000005">
    <property type="protein sequence ID" value="GAA2193883.1"/>
    <property type="molecule type" value="Genomic_DNA"/>
</dbReference>
<dbReference type="InterPro" id="IPR000792">
    <property type="entry name" value="Tscrpt_reg_LuxR_C"/>
</dbReference>
<dbReference type="InterPro" id="IPR036388">
    <property type="entry name" value="WH-like_DNA-bd_sf"/>
</dbReference>
<organism evidence="4 5">
    <name type="scientific">Streptomyces bangladeshensis</name>
    <dbReference type="NCBI Taxonomy" id="295352"/>
    <lineage>
        <taxon>Bacteria</taxon>
        <taxon>Bacillati</taxon>
        <taxon>Actinomycetota</taxon>
        <taxon>Actinomycetes</taxon>
        <taxon>Kitasatosporales</taxon>
        <taxon>Streptomycetaceae</taxon>
        <taxon>Streptomyces</taxon>
    </lineage>
</organism>
<keyword evidence="1" id="KW-0547">Nucleotide-binding</keyword>
<keyword evidence="2" id="KW-0067">ATP-binding</keyword>
<dbReference type="PANTHER" id="PTHR16305:SF35">
    <property type="entry name" value="TRANSCRIPTIONAL ACTIVATOR DOMAIN"/>
    <property type="match status" value="1"/>
</dbReference>